<gene>
    <name evidence="8" type="ORF">VSX58_01585</name>
</gene>
<feature type="transmembrane region" description="Helical" evidence="6">
    <location>
        <begin position="165"/>
        <end position="185"/>
    </location>
</feature>
<proteinExistence type="predicted"/>
<dbReference type="Proteomes" id="UP001309705">
    <property type="component" value="Unassembled WGS sequence"/>
</dbReference>
<keyword evidence="9" id="KW-1185">Reference proteome</keyword>
<keyword evidence="5 6" id="KW-0472">Membrane</keyword>
<evidence type="ECO:0000256" key="5">
    <source>
        <dbReference type="ARBA" id="ARBA00023136"/>
    </source>
</evidence>
<evidence type="ECO:0000313" key="8">
    <source>
        <dbReference type="EMBL" id="MEC5341304.1"/>
    </source>
</evidence>
<organism evidence="8 9">
    <name type="scientific">Brenneria populi</name>
    <dbReference type="NCBI Taxonomy" id="1505588"/>
    <lineage>
        <taxon>Bacteria</taxon>
        <taxon>Pseudomonadati</taxon>
        <taxon>Pseudomonadota</taxon>
        <taxon>Gammaproteobacteria</taxon>
        <taxon>Enterobacterales</taxon>
        <taxon>Pectobacteriaceae</taxon>
        <taxon>Brenneria</taxon>
    </lineage>
</organism>
<comment type="caution">
    <text evidence="8">The sequence shown here is derived from an EMBL/GenBank/DDBJ whole genome shotgun (WGS) entry which is preliminary data.</text>
</comment>
<dbReference type="RefSeq" id="WP_327614510.1">
    <property type="nucleotide sequence ID" value="NZ_JAYWTM010000001.1"/>
</dbReference>
<name>A0ABU6JKV2_9GAMM</name>
<sequence length="189" mass="20723">MFELQTIERLIEQHGLLLLTPLAVVEGPIVTVIAAYLARLNYFSLSAVCIVVILADLVGDIGFYSLGRWVVKANGEPPRWLARFGLSHARLQSMVNHFEDRGGKILAFGKLTHSAGAAVLLAAGMARMRLRPFLFYNTLATIPKSLFFVAVGYAFGHFAALVDGWIAWTSLALLLLLLIGGAVWLKWGK</sequence>
<feature type="transmembrane region" description="Helical" evidence="6">
    <location>
        <begin position="16"/>
        <end position="37"/>
    </location>
</feature>
<feature type="transmembrane region" description="Helical" evidence="6">
    <location>
        <begin position="134"/>
        <end position="159"/>
    </location>
</feature>
<evidence type="ECO:0000313" key="9">
    <source>
        <dbReference type="Proteomes" id="UP001309705"/>
    </source>
</evidence>
<evidence type="ECO:0000256" key="3">
    <source>
        <dbReference type="ARBA" id="ARBA00022692"/>
    </source>
</evidence>
<evidence type="ECO:0000259" key="7">
    <source>
        <dbReference type="Pfam" id="PF09335"/>
    </source>
</evidence>
<reference evidence="8 9" key="1">
    <citation type="journal article" date="2017" name="Int. J. Syst. Evol. Microbiol.">
        <title>Brenneria populi subsp. brevivirga subsp. nov. isolated from symptomatic bark of Populus x euramericana canker, and description of Brenneria populi subsp. populi subsp. nov.</title>
        <authorList>
            <person name="Zheng M.H."/>
            <person name="Piao C.G."/>
            <person name="Xue H."/>
            <person name="Guo M.W."/>
            <person name="Li Y."/>
        </authorList>
    </citation>
    <scope>NUCLEOTIDE SEQUENCE [LARGE SCALE GENOMIC DNA]</scope>
    <source>
        <strain evidence="8 9">D9-5</strain>
    </source>
</reference>
<dbReference type="EMBL" id="JAYWTM010000001">
    <property type="protein sequence ID" value="MEC5341304.1"/>
    <property type="molecule type" value="Genomic_DNA"/>
</dbReference>
<comment type="subcellular location">
    <subcellularLocation>
        <location evidence="1">Cell membrane</location>
        <topology evidence="1">Multi-pass membrane protein</topology>
    </subcellularLocation>
</comment>
<dbReference type="PANTHER" id="PTHR42709:SF6">
    <property type="entry name" value="UNDECAPRENYL PHOSPHATE TRANSPORTER A"/>
    <property type="match status" value="1"/>
</dbReference>
<protein>
    <submittedName>
        <fullName evidence="8">VTT domain-containing protein</fullName>
    </submittedName>
</protein>
<evidence type="ECO:0000256" key="1">
    <source>
        <dbReference type="ARBA" id="ARBA00004651"/>
    </source>
</evidence>
<dbReference type="PANTHER" id="PTHR42709">
    <property type="entry name" value="ALKALINE PHOSPHATASE LIKE PROTEIN"/>
    <property type="match status" value="1"/>
</dbReference>
<feature type="transmembrane region" description="Helical" evidence="6">
    <location>
        <begin position="43"/>
        <end position="66"/>
    </location>
</feature>
<keyword evidence="2" id="KW-1003">Cell membrane</keyword>
<dbReference type="InterPro" id="IPR032816">
    <property type="entry name" value="VTT_dom"/>
</dbReference>
<evidence type="ECO:0000256" key="4">
    <source>
        <dbReference type="ARBA" id="ARBA00022989"/>
    </source>
</evidence>
<accession>A0ABU6JKV2</accession>
<evidence type="ECO:0000256" key="6">
    <source>
        <dbReference type="SAM" id="Phobius"/>
    </source>
</evidence>
<evidence type="ECO:0000256" key="2">
    <source>
        <dbReference type="ARBA" id="ARBA00022475"/>
    </source>
</evidence>
<keyword evidence="4 6" id="KW-1133">Transmembrane helix</keyword>
<dbReference type="InterPro" id="IPR051311">
    <property type="entry name" value="DedA_domain"/>
</dbReference>
<keyword evidence="3 6" id="KW-0812">Transmembrane</keyword>
<feature type="domain" description="VTT" evidence="7">
    <location>
        <begin position="30"/>
        <end position="153"/>
    </location>
</feature>
<dbReference type="Pfam" id="PF09335">
    <property type="entry name" value="VTT_dom"/>
    <property type="match status" value="1"/>
</dbReference>